<keyword evidence="4" id="KW-1185">Reference proteome</keyword>
<accession>A0A0A7EDN8</accession>
<reference evidence="3 4" key="1">
    <citation type="submission" date="2014-11" db="EMBL/GenBank/DDBJ databases">
        <title>Complete Genome Sequence of Pseudoalteromonas sp. Strain OCN003 Isolated from Kaneohe Bay, Oahu, Hawaii.</title>
        <authorList>
            <person name="Beurmann S."/>
            <person name="Videau P."/>
            <person name="Ushijima B."/>
            <person name="Smith A.M."/>
            <person name="Aeby G.S."/>
            <person name="Callahan S.M."/>
            <person name="Belcaid M."/>
        </authorList>
    </citation>
    <scope>NUCLEOTIDE SEQUENCE [LARGE SCALE GENOMIC DNA]</scope>
    <source>
        <strain evidence="3 4">OCN003</strain>
    </source>
</reference>
<dbReference type="Proteomes" id="UP000030341">
    <property type="component" value="Chromosome 1"/>
</dbReference>
<dbReference type="Pfam" id="PF00326">
    <property type="entry name" value="Peptidase_S9"/>
    <property type="match status" value="1"/>
</dbReference>
<dbReference type="HOGENOM" id="CLU_068621_1_0_6"/>
<evidence type="ECO:0000313" key="4">
    <source>
        <dbReference type="Proteomes" id="UP000030341"/>
    </source>
</evidence>
<dbReference type="KEGG" id="pseo:OM33_05925"/>
<evidence type="ECO:0000313" key="3">
    <source>
        <dbReference type="EMBL" id="AIY64734.1"/>
    </source>
</evidence>
<dbReference type="PANTHER" id="PTHR42776:SF4">
    <property type="entry name" value="ACYLAMINO-ACID-RELEASING ENZYME"/>
    <property type="match status" value="1"/>
</dbReference>
<proteinExistence type="predicted"/>
<dbReference type="InterPro" id="IPR029058">
    <property type="entry name" value="AB_hydrolase_fold"/>
</dbReference>
<dbReference type="SUPFAM" id="SSF53474">
    <property type="entry name" value="alpha/beta-Hydrolases"/>
    <property type="match status" value="1"/>
</dbReference>
<dbReference type="PANTHER" id="PTHR42776">
    <property type="entry name" value="SERINE PEPTIDASE S9 FAMILY MEMBER"/>
    <property type="match status" value="1"/>
</dbReference>
<keyword evidence="1" id="KW-0378">Hydrolase</keyword>
<dbReference type="AlphaFoldDB" id="A0A0A7EDN8"/>
<dbReference type="InterPro" id="IPR001375">
    <property type="entry name" value="Peptidase_S9_cat"/>
</dbReference>
<gene>
    <name evidence="3" type="ORF">OM33_05925</name>
</gene>
<dbReference type="OrthoDB" id="9812921at2"/>
<dbReference type="STRING" id="1348114.OM33_05925"/>
<sequence length="335" mass="38245">MKEFIFFFSISIIAFSSCASTLIEHGRVVNERNCFSWVFSDYDLWRNQMEKKFKKKSKLEITVNRKLAWFDSNFGKEKYEQFKRDLDCSTFDYEVDSILVKGYVIKPKQAKKDLPVLVYNRGGNGNYGRVVFGSMMQNLFPIANEGFIIIGSQYRGTLTQSDTLDEFGGKDIEDVAALFDFIPSIKGADFNRVGMYGASRGGMQTHLVAKQVNNLKAIATIAGSTDLTKGLTYRPAMEKVYKKRIPNYQTNKQIELDKRSVLKWVDKLSSDIPILLLHGTNDKRVSVKHSKDFANALAKHNVPHKLILYANDNHGLVKNKAAANKEIVRWFKQHL</sequence>
<dbReference type="GO" id="GO:0006508">
    <property type="term" value="P:proteolysis"/>
    <property type="evidence" value="ECO:0007669"/>
    <property type="project" value="InterPro"/>
</dbReference>
<dbReference type="GO" id="GO:0004252">
    <property type="term" value="F:serine-type endopeptidase activity"/>
    <property type="evidence" value="ECO:0007669"/>
    <property type="project" value="TreeGrafter"/>
</dbReference>
<organism evidence="3 4">
    <name type="scientific">Pseudoalteromonas piratica</name>
    <dbReference type="NCBI Taxonomy" id="1348114"/>
    <lineage>
        <taxon>Bacteria</taxon>
        <taxon>Pseudomonadati</taxon>
        <taxon>Pseudomonadota</taxon>
        <taxon>Gammaproteobacteria</taxon>
        <taxon>Alteromonadales</taxon>
        <taxon>Pseudoalteromonadaceae</taxon>
        <taxon>Pseudoalteromonas</taxon>
    </lineage>
</organism>
<dbReference type="eggNOG" id="COG1506">
    <property type="taxonomic scope" value="Bacteria"/>
</dbReference>
<dbReference type="PROSITE" id="PS51257">
    <property type="entry name" value="PROKAR_LIPOPROTEIN"/>
    <property type="match status" value="1"/>
</dbReference>
<protein>
    <submittedName>
        <fullName evidence="3">Peptidase</fullName>
    </submittedName>
</protein>
<feature type="domain" description="Peptidase S9 prolyl oligopeptidase catalytic" evidence="2">
    <location>
        <begin position="136"/>
        <end position="335"/>
    </location>
</feature>
<evidence type="ECO:0000256" key="1">
    <source>
        <dbReference type="ARBA" id="ARBA00022801"/>
    </source>
</evidence>
<dbReference type="RefSeq" id="WP_038639942.1">
    <property type="nucleotide sequence ID" value="NZ_CP009888.1"/>
</dbReference>
<name>A0A0A7EDN8_9GAMM</name>
<dbReference type="EMBL" id="CP009888">
    <property type="protein sequence ID" value="AIY64734.1"/>
    <property type="molecule type" value="Genomic_DNA"/>
</dbReference>
<dbReference type="Gene3D" id="3.40.50.1820">
    <property type="entry name" value="alpha/beta hydrolase"/>
    <property type="match status" value="1"/>
</dbReference>
<evidence type="ECO:0000259" key="2">
    <source>
        <dbReference type="Pfam" id="PF00326"/>
    </source>
</evidence>